<keyword evidence="1" id="KW-0812">Transmembrane</keyword>
<accession>A0ABP4E4B0</accession>
<keyword evidence="3" id="KW-1185">Reference proteome</keyword>
<evidence type="ECO:0000256" key="1">
    <source>
        <dbReference type="SAM" id="Phobius"/>
    </source>
</evidence>
<dbReference type="Proteomes" id="UP001499987">
    <property type="component" value="Unassembled WGS sequence"/>
</dbReference>
<evidence type="ECO:0000313" key="3">
    <source>
        <dbReference type="Proteomes" id="UP001499987"/>
    </source>
</evidence>
<reference evidence="3" key="1">
    <citation type="journal article" date="2019" name="Int. J. Syst. Evol. Microbiol.">
        <title>The Global Catalogue of Microorganisms (GCM) 10K type strain sequencing project: providing services to taxonomists for standard genome sequencing and annotation.</title>
        <authorList>
            <consortium name="The Broad Institute Genomics Platform"/>
            <consortium name="The Broad Institute Genome Sequencing Center for Infectious Disease"/>
            <person name="Wu L."/>
            <person name="Ma J."/>
        </authorList>
    </citation>
    <scope>NUCLEOTIDE SEQUENCE [LARGE SCALE GENOMIC DNA]</scope>
    <source>
        <strain evidence="3">JCM 13002</strain>
    </source>
</reference>
<gene>
    <name evidence="2" type="ORF">GCM10009663_31580</name>
</gene>
<name>A0ABP4E4B0_9ACTN</name>
<dbReference type="EMBL" id="BAAALD010000026">
    <property type="protein sequence ID" value="GAA1085537.1"/>
    <property type="molecule type" value="Genomic_DNA"/>
</dbReference>
<organism evidence="2 3">
    <name type="scientific">Kitasatospora arboriphila</name>
    <dbReference type="NCBI Taxonomy" id="258052"/>
    <lineage>
        <taxon>Bacteria</taxon>
        <taxon>Bacillati</taxon>
        <taxon>Actinomycetota</taxon>
        <taxon>Actinomycetes</taxon>
        <taxon>Kitasatosporales</taxon>
        <taxon>Streptomycetaceae</taxon>
        <taxon>Kitasatospora</taxon>
    </lineage>
</organism>
<evidence type="ECO:0000313" key="2">
    <source>
        <dbReference type="EMBL" id="GAA1085537.1"/>
    </source>
</evidence>
<proteinExistence type="predicted"/>
<dbReference type="RefSeq" id="WP_344624238.1">
    <property type="nucleotide sequence ID" value="NZ_BAAALD010000026.1"/>
</dbReference>
<keyword evidence="1" id="KW-1133">Transmembrane helix</keyword>
<feature type="transmembrane region" description="Helical" evidence="1">
    <location>
        <begin position="12"/>
        <end position="34"/>
    </location>
</feature>
<comment type="caution">
    <text evidence="2">The sequence shown here is derived from an EMBL/GenBank/DDBJ whole genome shotgun (WGS) entry which is preliminary data.</text>
</comment>
<protein>
    <submittedName>
        <fullName evidence="2">Uncharacterized protein</fullName>
    </submittedName>
</protein>
<keyword evidence="1" id="KW-0472">Membrane</keyword>
<dbReference type="PROSITE" id="PS51257">
    <property type="entry name" value="PROKAR_LIPOPROTEIN"/>
    <property type="match status" value="1"/>
</dbReference>
<sequence>MEAQRRAVPRSVWVVTGVFAAFWAVVLGGCTLVVQRDEARAEDRYTSTDWFDEVFPRLGPAVSGTWRSTDGPRDLLPSPDPGLAGFFRLPPGRIAELTAGRECAPLAAPDLTSYWQKELAGKGPEGASWIGCPSLDAELAPQAPAHASFWLDRASDTVYVFGIDL</sequence>